<dbReference type="EC" id="2.7.11.1" evidence="1"/>
<keyword evidence="4 9" id="KW-0547">Nucleotide-binding</keyword>
<dbReference type="InterPro" id="IPR000719">
    <property type="entry name" value="Prot_kinase_dom"/>
</dbReference>
<feature type="binding site" evidence="9">
    <location>
        <position position="33"/>
    </location>
    <ligand>
        <name>ATP</name>
        <dbReference type="ChEBI" id="CHEBI:30616"/>
    </ligand>
</feature>
<dbReference type="InterPro" id="IPR017441">
    <property type="entry name" value="Protein_kinase_ATP_BS"/>
</dbReference>
<evidence type="ECO:0000313" key="12">
    <source>
        <dbReference type="Proteomes" id="UP001648503"/>
    </source>
</evidence>
<sequence length="475" mass="54196">MNNYEPLEAVGSGSFGLIRKVRRLIDGKILARKEIDYRKMSEKEKKQLVAEVNILRELRHPNIVRYYERFVDRQNCLIFIIMEYCEGGDLAAVIKRCKKEGRLIPEEIVWNLLGHLLLALQECHDSDNHPTILHRDIKPDNDKLLNVKLGDFGLSRVIENPEVEFASTYVGTPFYMSPELVDESRYNAKSDIWALGCLIYELCALEPPFQASTQIALATKIKSGKLSPLSTMYSSELQRVIRIMLTLNHEHRPTTRELLNHDHIKLSIREQSLSNSLADLNIREEELSARLREIDDRERLVAIREANLGPFVDEAKTVRAYRNSSMIDTMCERENEHPSLRPSTKVPNIVSRTNVAGSGSKDTVTYHQMAIPSARNVDKSVSITQKTTPNATIRKTRGYQDTINHSRAAVSSVRHNNMHTYTSYDDRQVPVMAEYHPMVNVDLKPNTVATALHTPAASRMKTRIAYLRIRDPPAT</sequence>
<keyword evidence="3" id="KW-0808">Transferase</keyword>
<dbReference type="InterPro" id="IPR011009">
    <property type="entry name" value="Kinase-like_dom_sf"/>
</dbReference>
<protein>
    <recommendedName>
        <fullName evidence="1">non-specific serine/threonine protein kinase</fullName>
        <ecNumber evidence="1">2.7.11.1</ecNumber>
    </recommendedName>
</protein>
<dbReference type="SMART" id="SM00220">
    <property type="entry name" value="S_TKc"/>
    <property type="match status" value="1"/>
</dbReference>
<evidence type="ECO:0000256" key="1">
    <source>
        <dbReference type="ARBA" id="ARBA00012513"/>
    </source>
</evidence>
<organism evidence="11 12">
    <name type="scientific">Batrachochytrium salamandrivorans</name>
    <dbReference type="NCBI Taxonomy" id="1357716"/>
    <lineage>
        <taxon>Eukaryota</taxon>
        <taxon>Fungi</taxon>
        <taxon>Fungi incertae sedis</taxon>
        <taxon>Chytridiomycota</taxon>
        <taxon>Chytridiomycota incertae sedis</taxon>
        <taxon>Chytridiomycetes</taxon>
        <taxon>Rhizophydiales</taxon>
        <taxon>Rhizophydiales incertae sedis</taxon>
        <taxon>Batrachochytrium</taxon>
    </lineage>
</organism>
<dbReference type="CDD" id="cd08217">
    <property type="entry name" value="STKc_Nek2"/>
    <property type="match status" value="1"/>
</dbReference>
<evidence type="ECO:0000256" key="7">
    <source>
        <dbReference type="ARBA" id="ARBA00047899"/>
    </source>
</evidence>
<keyword evidence="12" id="KW-1185">Reference proteome</keyword>
<evidence type="ECO:0000256" key="4">
    <source>
        <dbReference type="ARBA" id="ARBA00022741"/>
    </source>
</evidence>
<name>A0ABQ8FC08_9FUNG</name>
<keyword evidence="5" id="KW-0418">Kinase</keyword>
<dbReference type="InterPro" id="IPR051131">
    <property type="entry name" value="NEK_Ser/Thr_kinase_NIMA"/>
</dbReference>
<dbReference type="PANTHER" id="PTHR44899">
    <property type="entry name" value="CAMK FAMILY PROTEIN KINASE"/>
    <property type="match status" value="1"/>
</dbReference>
<comment type="catalytic activity">
    <reaction evidence="8">
        <text>L-seryl-[protein] + ATP = O-phospho-L-seryl-[protein] + ADP + H(+)</text>
        <dbReference type="Rhea" id="RHEA:17989"/>
        <dbReference type="Rhea" id="RHEA-COMP:9863"/>
        <dbReference type="Rhea" id="RHEA-COMP:11604"/>
        <dbReference type="ChEBI" id="CHEBI:15378"/>
        <dbReference type="ChEBI" id="CHEBI:29999"/>
        <dbReference type="ChEBI" id="CHEBI:30616"/>
        <dbReference type="ChEBI" id="CHEBI:83421"/>
        <dbReference type="ChEBI" id="CHEBI:456216"/>
        <dbReference type="EC" id="2.7.11.1"/>
    </reaction>
</comment>
<evidence type="ECO:0000256" key="8">
    <source>
        <dbReference type="ARBA" id="ARBA00048679"/>
    </source>
</evidence>
<feature type="domain" description="Protein kinase" evidence="10">
    <location>
        <begin position="4"/>
        <end position="264"/>
    </location>
</feature>
<evidence type="ECO:0000256" key="3">
    <source>
        <dbReference type="ARBA" id="ARBA00022679"/>
    </source>
</evidence>
<dbReference type="PROSITE" id="PS00107">
    <property type="entry name" value="PROTEIN_KINASE_ATP"/>
    <property type="match status" value="1"/>
</dbReference>
<dbReference type="PROSITE" id="PS50011">
    <property type="entry name" value="PROTEIN_KINASE_DOM"/>
    <property type="match status" value="1"/>
</dbReference>
<comment type="caution">
    <text evidence="11">The sequence shown here is derived from an EMBL/GenBank/DDBJ whole genome shotgun (WGS) entry which is preliminary data.</text>
</comment>
<evidence type="ECO:0000256" key="9">
    <source>
        <dbReference type="PROSITE-ProRule" id="PRU10141"/>
    </source>
</evidence>
<dbReference type="Gene3D" id="3.30.200.20">
    <property type="entry name" value="Phosphorylase Kinase, domain 1"/>
    <property type="match status" value="2"/>
</dbReference>
<gene>
    <name evidence="11" type="ORF">BASA50_005683</name>
</gene>
<keyword evidence="6 9" id="KW-0067">ATP-binding</keyword>
<dbReference type="SUPFAM" id="SSF56112">
    <property type="entry name" value="Protein kinase-like (PK-like)"/>
    <property type="match status" value="1"/>
</dbReference>
<evidence type="ECO:0000256" key="5">
    <source>
        <dbReference type="ARBA" id="ARBA00022777"/>
    </source>
</evidence>
<dbReference type="Proteomes" id="UP001648503">
    <property type="component" value="Unassembled WGS sequence"/>
</dbReference>
<evidence type="ECO:0000256" key="2">
    <source>
        <dbReference type="ARBA" id="ARBA00022527"/>
    </source>
</evidence>
<evidence type="ECO:0000256" key="6">
    <source>
        <dbReference type="ARBA" id="ARBA00022840"/>
    </source>
</evidence>
<comment type="catalytic activity">
    <reaction evidence="7">
        <text>L-threonyl-[protein] + ATP = O-phospho-L-threonyl-[protein] + ADP + H(+)</text>
        <dbReference type="Rhea" id="RHEA:46608"/>
        <dbReference type="Rhea" id="RHEA-COMP:11060"/>
        <dbReference type="Rhea" id="RHEA-COMP:11605"/>
        <dbReference type="ChEBI" id="CHEBI:15378"/>
        <dbReference type="ChEBI" id="CHEBI:30013"/>
        <dbReference type="ChEBI" id="CHEBI:30616"/>
        <dbReference type="ChEBI" id="CHEBI:61977"/>
        <dbReference type="ChEBI" id="CHEBI:456216"/>
        <dbReference type="EC" id="2.7.11.1"/>
    </reaction>
</comment>
<reference evidence="11 12" key="1">
    <citation type="submission" date="2021-02" db="EMBL/GenBank/DDBJ databases">
        <title>Variation within the Batrachochytrium salamandrivorans European outbreak.</title>
        <authorList>
            <person name="Kelly M."/>
            <person name="Pasmans F."/>
            <person name="Shea T.P."/>
            <person name="Munoz J.F."/>
            <person name="Carranza S."/>
            <person name="Cuomo C.A."/>
            <person name="Martel A."/>
        </authorList>
    </citation>
    <scope>NUCLEOTIDE SEQUENCE [LARGE SCALE GENOMIC DNA]</scope>
    <source>
        <strain evidence="11 12">AMFP18/2</strain>
    </source>
</reference>
<accession>A0ABQ8FC08</accession>
<proteinExistence type="predicted"/>
<keyword evidence="2" id="KW-0723">Serine/threonine-protein kinase</keyword>
<dbReference type="Pfam" id="PF00069">
    <property type="entry name" value="Pkinase"/>
    <property type="match status" value="1"/>
</dbReference>
<dbReference type="EMBL" id="JAFCIX010000294">
    <property type="protein sequence ID" value="KAH6595602.1"/>
    <property type="molecule type" value="Genomic_DNA"/>
</dbReference>
<evidence type="ECO:0000313" key="11">
    <source>
        <dbReference type="EMBL" id="KAH6595602.1"/>
    </source>
</evidence>
<dbReference type="PANTHER" id="PTHR44899:SF10">
    <property type="entry name" value="NIMA-RELATED KINASE 2"/>
    <property type="match status" value="1"/>
</dbReference>
<dbReference type="Gene3D" id="1.10.510.10">
    <property type="entry name" value="Transferase(Phosphotransferase) domain 1"/>
    <property type="match status" value="1"/>
</dbReference>
<evidence type="ECO:0000259" key="10">
    <source>
        <dbReference type="PROSITE" id="PS50011"/>
    </source>
</evidence>